<protein>
    <recommendedName>
        <fullName evidence="3">Plasmid related protein</fullName>
    </recommendedName>
</protein>
<dbReference type="OrthoDB" id="5522207at2"/>
<accession>A0A518CU97</accession>
<dbReference type="AlphaFoldDB" id="A0A518CU97"/>
<sequence>MIQESKQLFNLGQVVATPVAITTFEKVDETMSSLLSRHVGGDWGNLHEEDKTTNDEAVKEGYRILSAYKLSDGTKIWIITEADRSSTCILLPEEY</sequence>
<reference evidence="1 2" key="1">
    <citation type="submission" date="2019-02" db="EMBL/GenBank/DDBJ databases">
        <title>Deep-cultivation of Planctomycetes and their phenomic and genomic characterization uncovers novel biology.</title>
        <authorList>
            <person name="Wiegand S."/>
            <person name="Jogler M."/>
            <person name="Boedeker C."/>
            <person name="Pinto D."/>
            <person name="Vollmers J."/>
            <person name="Rivas-Marin E."/>
            <person name="Kohn T."/>
            <person name="Peeters S.H."/>
            <person name="Heuer A."/>
            <person name="Rast P."/>
            <person name="Oberbeckmann S."/>
            <person name="Bunk B."/>
            <person name="Jeske O."/>
            <person name="Meyerdierks A."/>
            <person name="Storesund J.E."/>
            <person name="Kallscheuer N."/>
            <person name="Luecker S."/>
            <person name="Lage O.M."/>
            <person name="Pohl T."/>
            <person name="Merkel B.J."/>
            <person name="Hornburger P."/>
            <person name="Mueller R.-W."/>
            <person name="Bruemmer F."/>
            <person name="Labrenz M."/>
            <person name="Spormann A.M."/>
            <person name="Op den Camp H."/>
            <person name="Overmann J."/>
            <person name="Amann R."/>
            <person name="Jetten M.S.M."/>
            <person name="Mascher T."/>
            <person name="Medema M.H."/>
            <person name="Devos D.P."/>
            <person name="Kaster A.-K."/>
            <person name="Ovreas L."/>
            <person name="Rohde M."/>
            <person name="Galperin M.Y."/>
            <person name="Jogler C."/>
        </authorList>
    </citation>
    <scope>NUCLEOTIDE SEQUENCE [LARGE SCALE GENOMIC DNA]</scope>
    <source>
        <strain evidence="1 2">Pla110</strain>
    </source>
</reference>
<name>A0A518CU97_9PLAN</name>
<keyword evidence="2" id="KW-1185">Reference proteome</keyword>
<evidence type="ECO:0000313" key="1">
    <source>
        <dbReference type="EMBL" id="QDU82778.1"/>
    </source>
</evidence>
<dbReference type="Proteomes" id="UP000317178">
    <property type="component" value="Chromosome"/>
</dbReference>
<evidence type="ECO:0000313" key="2">
    <source>
        <dbReference type="Proteomes" id="UP000317178"/>
    </source>
</evidence>
<proteinExistence type="predicted"/>
<organism evidence="1 2">
    <name type="scientific">Polystyrenella longa</name>
    <dbReference type="NCBI Taxonomy" id="2528007"/>
    <lineage>
        <taxon>Bacteria</taxon>
        <taxon>Pseudomonadati</taxon>
        <taxon>Planctomycetota</taxon>
        <taxon>Planctomycetia</taxon>
        <taxon>Planctomycetales</taxon>
        <taxon>Planctomycetaceae</taxon>
        <taxon>Polystyrenella</taxon>
    </lineage>
</organism>
<dbReference type="EMBL" id="CP036281">
    <property type="protein sequence ID" value="QDU82778.1"/>
    <property type="molecule type" value="Genomic_DNA"/>
</dbReference>
<dbReference type="KEGG" id="plon:Pla110_45400"/>
<dbReference type="RefSeq" id="WP_144999254.1">
    <property type="nucleotide sequence ID" value="NZ_CP036281.1"/>
</dbReference>
<evidence type="ECO:0008006" key="3">
    <source>
        <dbReference type="Google" id="ProtNLM"/>
    </source>
</evidence>
<gene>
    <name evidence="1" type="ORF">Pla110_45400</name>
</gene>